<dbReference type="AlphaFoldDB" id="K8A7S4"/>
<proteinExistence type="predicted"/>
<protein>
    <submittedName>
        <fullName evidence="1">Uncharacterized protein</fullName>
    </submittedName>
</protein>
<evidence type="ECO:0000313" key="1">
    <source>
        <dbReference type="EMBL" id="CCJ71764.1"/>
    </source>
</evidence>
<reference evidence="1" key="1">
    <citation type="submission" date="2012-07" db="EMBL/GenBank/DDBJ databases">
        <authorList>
            <person name="Cummings C."/>
        </authorList>
    </citation>
    <scope>NUCLEOTIDE SEQUENCE</scope>
    <source>
        <strain evidence="1">1330</strain>
    </source>
</reference>
<organism evidence="1 2">
    <name type="scientific">Cronobacter condimenti 1330</name>
    <dbReference type="NCBI Taxonomy" id="1073999"/>
    <lineage>
        <taxon>Bacteria</taxon>
        <taxon>Pseudomonadati</taxon>
        <taxon>Pseudomonadota</taxon>
        <taxon>Gammaproteobacteria</taxon>
        <taxon>Enterobacterales</taxon>
        <taxon>Enterobacteriaceae</taxon>
        <taxon>Cronobacter</taxon>
    </lineage>
</organism>
<dbReference type="Proteomes" id="UP000009340">
    <property type="component" value="Unassembled WGS sequence"/>
</dbReference>
<accession>K8A7S4</accession>
<gene>
    <name evidence="1" type="ORF">BN137_1110</name>
</gene>
<evidence type="ECO:0000313" key="2">
    <source>
        <dbReference type="Proteomes" id="UP000009340"/>
    </source>
</evidence>
<dbReference type="EMBL" id="CAKW01000048">
    <property type="protein sequence ID" value="CCJ71764.1"/>
    <property type="molecule type" value="Genomic_DNA"/>
</dbReference>
<sequence length="40" mass="4269">MPFNPDLVTTYYCGGNKAPGCALMNRLSGKERPGGKLTPL</sequence>
<name>K8A7S4_9ENTR</name>
<comment type="caution">
    <text evidence="1">The sequence shown here is derived from an EMBL/GenBank/DDBJ whole genome shotgun (WGS) entry which is preliminary data.</text>
</comment>